<sequence>MTLWPLHRIIALVIATVLLVTMTLPNGAFTAEADATEAVASHHLTVEQVRNCSDEDACREPADHMPVHFSCSAMLCAMLLSACESHFLPLSIHNLNFDRRDDILVGSRPPRLDRPPRHG</sequence>
<dbReference type="KEGG" id="xau:Xaut_4829"/>
<evidence type="ECO:0000313" key="2">
    <source>
        <dbReference type="Proteomes" id="UP000002417"/>
    </source>
</evidence>
<geneLocation type="plasmid" evidence="1 2">
    <name>pXAUT01</name>
</geneLocation>
<dbReference type="AlphaFoldDB" id="A7IPU5"/>
<keyword evidence="2" id="KW-1185">Reference proteome</keyword>
<name>A7IPU5_XANP2</name>
<protein>
    <submittedName>
        <fullName evidence="1">Uncharacterized protein</fullName>
    </submittedName>
</protein>
<reference evidence="1 2" key="1">
    <citation type="submission" date="2007-07" db="EMBL/GenBank/DDBJ databases">
        <title>Complete sequence of plasmid pXAUT01 of Xanthobacter autotrophicus Py2.</title>
        <authorList>
            <consortium name="US DOE Joint Genome Institute"/>
            <person name="Copeland A."/>
            <person name="Lucas S."/>
            <person name="Lapidus A."/>
            <person name="Barry K."/>
            <person name="Glavina del Rio T."/>
            <person name="Hammon N."/>
            <person name="Israni S."/>
            <person name="Dalin E."/>
            <person name="Tice H."/>
            <person name="Pitluck S."/>
            <person name="Sims D."/>
            <person name="Brettin T."/>
            <person name="Bruce D."/>
            <person name="Detter J.C."/>
            <person name="Han C."/>
            <person name="Tapia R."/>
            <person name="Brainard J."/>
            <person name="Schmutz J."/>
            <person name="Larimer F."/>
            <person name="Land M."/>
            <person name="Hauser L."/>
            <person name="Kyrpides N."/>
            <person name="Kim E."/>
            <person name="Ensigns S.A."/>
            <person name="Richardson P."/>
        </authorList>
    </citation>
    <scope>NUCLEOTIDE SEQUENCE [LARGE SCALE GENOMIC DNA]</scope>
    <source>
        <strain evidence="2">ATCC BAA-1158 / Py2</strain>
        <plasmid evidence="2">Plasmid pXAUT01</plasmid>
    </source>
</reference>
<proteinExistence type="predicted"/>
<dbReference type="HOGENOM" id="CLU_2060565_0_0_5"/>
<keyword evidence="1" id="KW-0614">Plasmid</keyword>
<accession>A7IPU5</accession>
<organism evidence="1 2">
    <name type="scientific">Xanthobacter autotrophicus (strain ATCC BAA-1158 / Py2)</name>
    <dbReference type="NCBI Taxonomy" id="78245"/>
    <lineage>
        <taxon>Bacteria</taxon>
        <taxon>Pseudomonadati</taxon>
        <taxon>Pseudomonadota</taxon>
        <taxon>Alphaproteobacteria</taxon>
        <taxon>Hyphomicrobiales</taxon>
        <taxon>Xanthobacteraceae</taxon>
        <taxon>Xanthobacter</taxon>
    </lineage>
</organism>
<dbReference type="Proteomes" id="UP000002417">
    <property type="component" value="Plasmid pXAUT01"/>
</dbReference>
<evidence type="ECO:0000313" key="1">
    <source>
        <dbReference type="EMBL" id="ABS70041.1"/>
    </source>
</evidence>
<dbReference type="EMBL" id="CP000782">
    <property type="protein sequence ID" value="ABS70041.1"/>
    <property type="molecule type" value="Genomic_DNA"/>
</dbReference>
<gene>
    <name evidence="1" type="ordered locus">Xaut_4829</name>
</gene>